<dbReference type="AlphaFoldDB" id="A0A7S7M0Z4"/>
<sequence>MKQNIIISIVIFCLTSVNVFALNNFVKEQKSHHHEFCSILAHEHSHIHHGVQHSHGHIHKVNLVDFQSLDTQLIFTQKLDNDIPIVLKQWRIEFYPPKLFRPPIS</sequence>
<keyword evidence="2" id="KW-1185">Reference proteome</keyword>
<organism evidence="1 2">
    <name type="scientific">Candidatus Sulfurimonas marisnigri</name>
    <dbReference type="NCBI Taxonomy" id="2740405"/>
    <lineage>
        <taxon>Bacteria</taxon>
        <taxon>Pseudomonadati</taxon>
        <taxon>Campylobacterota</taxon>
        <taxon>Epsilonproteobacteria</taxon>
        <taxon>Campylobacterales</taxon>
        <taxon>Sulfurimonadaceae</taxon>
        <taxon>Sulfurimonas</taxon>
    </lineage>
</organism>
<evidence type="ECO:0000313" key="2">
    <source>
        <dbReference type="Proteomes" id="UP000593836"/>
    </source>
</evidence>
<reference evidence="1 2" key="1">
    <citation type="submission" date="2020-05" db="EMBL/GenBank/DDBJ databases">
        <title>Sulfurimonas marisnigri, sp. nov., and Sulfurimonas baltica, sp. nov., manganese oxide reducing chemolithoautotrophs of the class Epsilonproteobacteria isolated from the pelagic redoxclines of the Black and Baltic Seas and emended description of the genus Sulfurimonas.</title>
        <authorList>
            <person name="Henkel J.V."/>
            <person name="Laudan C."/>
            <person name="Werner J."/>
            <person name="Neu T."/>
            <person name="Plewe S."/>
            <person name="Sproer C."/>
            <person name="Bunk B."/>
            <person name="Schulz-Vogt H.N."/>
        </authorList>
    </citation>
    <scope>NUCLEOTIDE SEQUENCE [LARGE SCALE GENOMIC DNA]</scope>
    <source>
        <strain evidence="1 2">SoZ1</strain>
    </source>
</reference>
<dbReference type="EMBL" id="CP054493">
    <property type="protein sequence ID" value="QOY54244.1"/>
    <property type="molecule type" value="Genomic_DNA"/>
</dbReference>
<name>A0A7S7M0Z4_9BACT</name>
<proteinExistence type="predicted"/>
<dbReference type="RefSeq" id="WP_194366290.1">
    <property type="nucleotide sequence ID" value="NZ_CP054493.1"/>
</dbReference>
<gene>
    <name evidence="1" type="ORF">HUE87_10225</name>
</gene>
<accession>A0A7S7M0Z4</accession>
<dbReference type="KEGG" id="smas:HUE87_10225"/>
<dbReference type="Proteomes" id="UP000593836">
    <property type="component" value="Chromosome"/>
</dbReference>
<evidence type="ECO:0000313" key="1">
    <source>
        <dbReference type="EMBL" id="QOY54244.1"/>
    </source>
</evidence>
<protein>
    <submittedName>
        <fullName evidence="1">Uncharacterized protein</fullName>
    </submittedName>
</protein>